<dbReference type="PANTHER" id="PTHR45453:SF1">
    <property type="entry name" value="PHOSPHATE REGULON SENSOR PROTEIN PHOR"/>
    <property type="match status" value="1"/>
</dbReference>
<dbReference type="InterPro" id="IPR036097">
    <property type="entry name" value="HisK_dim/P_sf"/>
</dbReference>
<keyword evidence="11 15" id="KW-1133">Transmembrane helix</keyword>
<dbReference type="GO" id="GO:0000155">
    <property type="term" value="F:phosphorelay sensor kinase activity"/>
    <property type="evidence" value="ECO:0007669"/>
    <property type="project" value="InterPro"/>
</dbReference>
<dbReference type="EMBL" id="SGJP01000007">
    <property type="protein sequence ID" value="NFA59669.1"/>
    <property type="molecule type" value="Genomic_DNA"/>
</dbReference>
<reference evidence="17 18" key="1">
    <citation type="submission" date="2019-02" db="EMBL/GenBank/DDBJ databases">
        <title>Genome sequencing of Clostridium botulinum clinical isolates.</title>
        <authorList>
            <person name="Brunt J."/>
            <person name="Van Vliet A.H.M."/>
            <person name="Stringer S.C."/>
            <person name="Grant K.A."/>
            <person name="Carter A.C."/>
            <person name="Peck M.W."/>
        </authorList>
    </citation>
    <scope>NUCLEOTIDE SEQUENCE [LARGE SCALE GENOMIC DNA]</scope>
    <source>
        <strain evidence="17 18">R1125/03</strain>
    </source>
</reference>
<keyword evidence="7 15" id="KW-0812">Transmembrane</keyword>
<name>A0A6M0SVX4_CLOBO</name>
<dbReference type="InterPro" id="IPR036890">
    <property type="entry name" value="HATPase_C_sf"/>
</dbReference>
<evidence type="ECO:0000256" key="7">
    <source>
        <dbReference type="ARBA" id="ARBA00022692"/>
    </source>
</evidence>
<keyword evidence="9 17" id="KW-0418">Kinase</keyword>
<comment type="subcellular location">
    <subcellularLocation>
        <location evidence="2">Cell membrane</location>
    </subcellularLocation>
</comment>
<comment type="caution">
    <text evidence="17">The sequence shown here is derived from an EMBL/GenBank/DDBJ whole genome shotgun (WGS) entry which is preliminary data.</text>
</comment>
<evidence type="ECO:0000313" key="18">
    <source>
        <dbReference type="Proteomes" id="UP000473089"/>
    </source>
</evidence>
<keyword evidence="5" id="KW-0597">Phosphoprotein</keyword>
<dbReference type="Proteomes" id="UP000473089">
    <property type="component" value="Unassembled WGS sequence"/>
</dbReference>
<evidence type="ECO:0000256" key="11">
    <source>
        <dbReference type="ARBA" id="ARBA00022989"/>
    </source>
</evidence>
<dbReference type="CDD" id="cd00082">
    <property type="entry name" value="HisKA"/>
    <property type="match status" value="1"/>
</dbReference>
<feature type="transmembrane region" description="Helical" evidence="15">
    <location>
        <begin position="255"/>
        <end position="276"/>
    </location>
</feature>
<sequence>MINSIKNQGKFKKLLCKNIIVIFLIILSLLFGVLSLFRNANSLNSHIETKEKKLSNINNELENIKKNNNNFRTLSYDVWLKQCASTVNLYIYKNTNYLKILSQTSQENLDKRSKDFKIIKENNDYDKLVKFIIIDKTKNTFLTNDTNDIEFIKKNLKLFSEENGELFNYISNKGTWYNISYNSESSPAYSNNPQPIIENPSNYIEAYWFPKNYSYKKEDFNLVKNILKNAEDNYKNDITNETNAIKYLKQDLTRINYLIALFALIIIILLFTLYFIGKENILKGIKNSFIIKLFKSINQWFETRSTFFKAIVFSIFTLPAAIVTMKILSGDRYIKNYVVYILFYIVFILSKFIKFCNYIDEIIKGTNKIISGDLDFTIKEKGDKSLLILSQNINKINKGFKISIEDQIKNEKLKSELVANISHDLKTPLTSIINYTDILIKEDISEDEKEEFLKILNRKSLKLKTLIEDLFEISKINSGKVKLNKQPVDVVELLNQSIAEYSDTEIYKNKNLNFILKTFLPEIKIDLDGNRMSRVFENLINNSLKYSLSNTRIYVEIEDVVKGIKISFKNVSYAPLDFDKKDIFERFTRGDRSRTSDIEGSGLGLAIAKSIVELHDGIMYIDFDGDLFKAIIELYY</sequence>
<dbReference type="GO" id="GO:0005524">
    <property type="term" value="F:ATP binding"/>
    <property type="evidence" value="ECO:0007669"/>
    <property type="project" value="UniProtKB-KW"/>
</dbReference>
<dbReference type="PROSITE" id="PS50109">
    <property type="entry name" value="HIS_KIN"/>
    <property type="match status" value="1"/>
</dbReference>
<dbReference type="FunFam" id="1.10.287.130:FF:000008">
    <property type="entry name" value="Two-component sensor histidine kinase"/>
    <property type="match status" value="1"/>
</dbReference>
<dbReference type="Gene3D" id="3.30.565.10">
    <property type="entry name" value="Histidine kinase-like ATPase, C-terminal domain"/>
    <property type="match status" value="1"/>
</dbReference>
<evidence type="ECO:0000256" key="2">
    <source>
        <dbReference type="ARBA" id="ARBA00004236"/>
    </source>
</evidence>
<keyword evidence="13 15" id="KW-0472">Membrane</keyword>
<feature type="transmembrane region" description="Helical" evidence="15">
    <location>
        <begin position="306"/>
        <end position="325"/>
    </location>
</feature>
<evidence type="ECO:0000313" key="17">
    <source>
        <dbReference type="EMBL" id="NFA59669.1"/>
    </source>
</evidence>
<evidence type="ECO:0000256" key="15">
    <source>
        <dbReference type="SAM" id="Phobius"/>
    </source>
</evidence>
<dbReference type="Pfam" id="PF00512">
    <property type="entry name" value="HisKA"/>
    <property type="match status" value="1"/>
</dbReference>
<keyword evidence="10" id="KW-0067">ATP-binding</keyword>
<keyword evidence="6" id="KW-0808">Transferase</keyword>
<keyword evidence="12" id="KW-0902">Two-component regulatory system</keyword>
<evidence type="ECO:0000256" key="6">
    <source>
        <dbReference type="ARBA" id="ARBA00022679"/>
    </source>
</evidence>
<evidence type="ECO:0000256" key="14">
    <source>
        <dbReference type="SAM" id="Coils"/>
    </source>
</evidence>
<feature type="transmembrane region" description="Helical" evidence="15">
    <location>
        <begin position="337"/>
        <end position="353"/>
    </location>
</feature>
<evidence type="ECO:0000256" key="10">
    <source>
        <dbReference type="ARBA" id="ARBA00022840"/>
    </source>
</evidence>
<keyword evidence="8" id="KW-0547">Nucleotide-binding</keyword>
<dbReference type="FunFam" id="3.30.565.10:FF:000013">
    <property type="entry name" value="Two-component sensor histidine kinase"/>
    <property type="match status" value="1"/>
</dbReference>
<evidence type="ECO:0000256" key="1">
    <source>
        <dbReference type="ARBA" id="ARBA00000085"/>
    </source>
</evidence>
<accession>A0A6M0SVX4</accession>
<dbReference type="SMART" id="SM00388">
    <property type="entry name" value="HisKA"/>
    <property type="match status" value="1"/>
</dbReference>
<evidence type="ECO:0000256" key="3">
    <source>
        <dbReference type="ARBA" id="ARBA00012438"/>
    </source>
</evidence>
<evidence type="ECO:0000259" key="16">
    <source>
        <dbReference type="PROSITE" id="PS50109"/>
    </source>
</evidence>
<protein>
    <recommendedName>
        <fullName evidence="3">histidine kinase</fullName>
        <ecNumber evidence="3">2.7.13.3</ecNumber>
    </recommendedName>
</protein>
<proteinExistence type="predicted"/>
<dbReference type="Gene3D" id="1.10.287.130">
    <property type="match status" value="1"/>
</dbReference>
<evidence type="ECO:0000256" key="13">
    <source>
        <dbReference type="ARBA" id="ARBA00023136"/>
    </source>
</evidence>
<feature type="coiled-coil region" evidence="14">
    <location>
        <begin position="40"/>
        <end position="74"/>
    </location>
</feature>
<dbReference type="GO" id="GO:0005886">
    <property type="term" value="C:plasma membrane"/>
    <property type="evidence" value="ECO:0007669"/>
    <property type="project" value="UniProtKB-SubCell"/>
</dbReference>
<dbReference type="PANTHER" id="PTHR45453">
    <property type="entry name" value="PHOSPHATE REGULON SENSOR PROTEIN PHOR"/>
    <property type="match status" value="1"/>
</dbReference>
<dbReference type="InterPro" id="IPR050351">
    <property type="entry name" value="BphY/WalK/GraS-like"/>
</dbReference>
<dbReference type="SUPFAM" id="SSF55874">
    <property type="entry name" value="ATPase domain of HSP90 chaperone/DNA topoisomerase II/histidine kinase"/>
    <property type="match status" value="1"/>
</dbReference>
<keyword evidence="14" id="KW-0175">Coiled coil</keyword>
<evidence type="ECO:0000256" key="4">
    <source>
        <dbReference type="ARBA" id="ARBA00022475"/>
    </source>
</evidence>
<dbReference type="SMART" id="SM00387">
    <property type="entry name" value="HATPase_c"/>
    <property type="match status" value="1"/>
</dbReference>
<keyword evidence="4" id="KW-1003">Cell membrane</keyword>
<feature type="transmembrane region" description="Helical" evidence="15">
    <location>
        <begin position="19"/>
        <end position="37"/>
    </location>
</feature>
<gene>
    <name evidence="17" type="ORF">EXM42_04430</name>
</gene>
<dbReference type="InterPro" id="IPR005467">
    <property type="entry name" value="His_kinase_dom"/>
</dbReference>
<comment type="catalytic activity">
    <reaction evidence="1">
        <text>ATP + protein L-histidine = ADP + protein N-phospho-L-histidine.</text>
        <dbReference type="EC" id="2.7.13.3"/>
    </reaction>
</comment>
<dbReference type="EC" id="2.7.13.3" evidence="3"/>
<dbReference type="InterPro" id="IPR003594">
    <property type="entry name" value="HATPase_dom"/>
</dbReference>
<evidence type="ECO:0000256" key="8">
    <source>
        <dbReference type="ARBA" id="ARBA00022741"/>
    </source>
</evidence>
<dbReference type="SUPFAM" id="SSF47384">
    <property type="entry name" value="Homodimeric domain of signal transducing histidine kinase"/>
    <property type="match status" value="1"/>
</dbReference>
<dbReference type="InterPro" id="IPR003661">
    <property type="entry name" value="HisK_dim/P_dom"/>
</dbReference>
<dbReference type="GO" id="GO:0004721">
    <property type="term" value="F:phosphoprotein phosphatase activity"/>
    <property type="evidence" value="ECO:0007669"/>
    <property type="project" value="TreeGrafter"/>
</dbReference>
<evidence type="ECO:0000256" key="5">
    <source>
        <dbReference type="ARBA" id="ARBA00022553"/>
    </source>
</evidence>
<evidence type="ECO:0000256" key="9">
    <source>
        <dbReference type="ARBA" id="ARBA00022777"/>
    </source>
</evidence>
<dbReference type="GO" id="GO:0016036">
    <property type="term" value="P:cellular response to phosphate starvation"/>
    <property type="evidence" value="ECO:0007669"/>
    <property type="project" value="TreeGrafter"/>
</dbReference>
<evidence type="ECO:0000256" key="12">
    <source>
        <dbReference type="ARBA" id="ARBA00023012"/>
    </source>
</evidence>
<feature type="domain" description="Histidine kinase" evidence="16">
    <location>
        <begin position="420"/>
        <end position="622"/>
    </location>
</feature>
<dbReference type="PRINTS" id="PR00344">
    <property type="entry name" value="BCTRLSENSOR"/>
</dbReference>
<dbReference type="InterPro" id="IPR004358">
    <property type="entry name" value="Sig_transdc_His_kin-like_C"/>
</dbReference>
<organism evidence="17 18">
    <name type="scientific">Clostridium botulinum</name>
    <dbReference type="NCBI Taxonomy" id="1491"/>
    <lineage>
        <taxon>Bacteria</taxon>
        <taxon>Bacillati</taxon>
        <taxon>Bacillota</taxon>
        <taxon>Clostridia</taxon>
        <taxon>Eubacteriales</taxon>
        <taxon>Clostridiaceae</taxon>
        <taxon>Clostridium</taxon>
    </lineage>
</organism>
<dbReference type="AlphaFoldDB" id="A0A6M0SVX4"/>
<dbReference type="Pfam" id="PF02518">
    <property type="entry name" value="HATPase_c"/>
    <property type="match status" value="1"/>
</dbReference>